<dbReference type="Proteomes" id="UP000282977">
    <property type="component" value="Unassembled WGS sequence"/>
</dbReference>
<dbReference type="EMBL" id="RZUL01000006">
    <property type="protein sequence ID" value="RVT39582.1"/>
    <property type="molecule type" value="Genomic_DNA"/>
</dbReference>
<dbReference type="SUPFAM" id="SSF88723">
    <property type="entry name" value="PIN domain-like"/>
    <property type="match status" value="1"/>
</dbReference>
<reference evidence="7 8" key="1">
    <citation type="submission" date="2019-01" db="EMBL/GenBank/DDBJ databases">
        <authorList>
            <person name="Chen W.-M."/>
        </authorList>
    </citation>
    <scope>NUCLEOTIDE SEQUENCE [LARGE SCALE GENOMIC DNA]</scope>
    <source>
        <strain evidence="7 8">TLA-22</strain>
    </source>
</reference>
<accession>A0A437J4I9</accession>
<keyword evidence="1 5" id="KW-1277">Toxin-antitoxin system</keyword>
<organism evidence="7 8">
    <name type="scientific">Sphingobium algorifonticola</name>
    <dbReference type="NCBI Taxonomy" id="2008318"/>
    <lineage>
        <taxon>Bacteria</taxon>
        <taxon>Pseudomonadati</taxon>
        <taxon>Pseudomonadota</taxon>
        <taxon>Alphaproteobacteria</taxon>
        <taxon>Sphingomonadales</taxon>
        <taxon>Sphingomonadaceae</taxon>
        <taxon>Sphingobium</taxon>
    </lineage>
</organism>
<evidence type="ECO:0000313" key="7">
    <source>
        <dbReference type="EMBL" id="RVT39582.1"/>
    </source>
</evidence>
<dbReference type="EC" id="3.1.-.-" evidence="5"/>
<feature type="domain" description="PIN" evidence="6">
    <location>
        <begin position="4"/>
        <end position="117"/>
    </location>
</feature>
<comment type="similarity">
    <text evidence="5">Belongs to the PINc/VapC protein family.</text>
</comment>
<gene>
    <name evidence="5" type="primary">vapC</name>
    <name evidence="7" type="ORF">ENE74_14550</name>
</gene>
<name>A0A437J4I9_9SPHN</name>
<keyword evidence="8" id="KW-1185">Reference proteome</keyword>
<keyword evidence="2 5" id="KW-0540">Nuclease</keyword>
<keyword evidence="3 5" id="KW-0479">Metal-binding</keyword>
<evidence type="ECO:0000256" key="3">
    <source>
        <dbReference type="ARBA" id="ARBA00022723"/>
    </source>
</evidence>
<dbReference type="GO" id="GO:0004540">
    <property type="term" value="F:RNA nuclease activity"/>
    <property type="evidence" value="ECO:0007669"/>
    <property type="project" value="InterPro"/>
</dbReference>
<keyword evidence="5" id="KW-0460">Magnesium</keyword>
<dbReference type="OrthoDB" id="286092at2"/>
<dbReference type="GO" id="GO:0016787">
    <property type="term" value="F:hydrolase activity"/>
    <property type="evidence" value="ECO:0007669"/>
    <property type="project" value="UniProtKB-KW"/>
</dbReference>
<dbReference type="CDD" id="cd18682">
    <property type="entry name" value="PIN_VapC-like"/>
    <property type="match status" value="1"/>
</dbReference>
<dbReference type="InterPro" id="IPR022907">
    <property type="entry name" value="VapC_family"/>
</dbReference>
<evidence type="ECO:0000313" key="8">
    <source>
        <dbReference type="Proteomes" id="UP000282977"/>
    </source>
</evidence>
<comment type="cofactor">
    <cofactor evidence="5">
        <name>Mg(2+)</name>
        <dbReference type="ChEBI" id="CHEBI:18420"/>
    </cofactor>
</comment>
<sequence>MSDIVIDASALLAMLNAEPGGAKVAARIASARISAINYAEVASHFVKAGMPEREVDAMLAPLPMTIVDVDPGLARLAGRLSAVPADPLLSIGDRFCLALAIRDGAPAWTADRKWRAITSEAKVEVVVIR</sequence>
<feature type="binding site" evidence="5">
    <location>
        <position position="7"/>
    </location>
    <ligand>
        <name>Mg(2+)</name>
        <dbReference type="ChEBI" id="CHEBI:18420"/>
    </ligand>
</feature>
<proteinExistence type="inferred from homology"/>
<evidence type="ECO:0000256" key="1">
    <source>
        <dbReference type="ARBA" id="ARBA00022649"/>
    </source>
</evidence>
<evidence type="ECO:0000256" key="4">
    <source>
        <dbReference type="ARBA" id="ARBA00022801"/>
    </source>
</evidence>
<keyword evidence="4 5" id="KW-0378">Hydrolase</keyword>
<dbReference type="Gene3D" id="3.40.50.1010">
    <property type="entry name" value="5'-nuclease"/>
    <property type="match status" value="1"/>
</dbReference>
<dbReference type="Pfam" id="PF01850">
    <property type="entry name" value="PIN"/>
    <property type="match status" value="1"/>
</dbReference>
<dbReference type="GO" id="GO:0090729">
    <property type="term" value="F:toxin activity"/>
    <property type="evidence" value="ECO:0007669"/>
    <property type="project" value="UniProtKB-KW"/>
</dbReference>
<dbReference type="GO" id="GO:0000287">
    <property type="term" value="F:magnesium ion binding"/>
    <property type="evidence" value="ECO:0007669"/>
    <property type="project" value="UniProtKB-UniRule"/>
</dbReference>
<keyword evidence="5" id="KW-0800">Toxin</keyword>
<dbReference type="HAMAP" id="MF_00265">
    <property type="entry name" value="VapC_Nob1"/>
    <property type="match status" value="1"/>
</dbReference>
<evidence type="ECO:0000256" key="2">
    <source>
        <dbReference type="ARBA" id="ARBA00022722"/>
    </source>
</evidence>
<comment type="function">
    <text evidence="5">Toxic component of a toxin-antitoxin (TA) system. An RNase.</text>
</comment>
<evidence type="ECO:0000259" key="6">
    <source>
        <dbReference type="Pfam" id="PF01850"/>
    </source>
</evidence>
<dbReference type="AlphaFoldDB" id="A0A437J4I9"/>
<feature type="binding site" evidence="5">
    <location>
        <position position="93"/>
    </location>
    <ligand>
        <name>Mg(2+)</name>
        <dbReference type="ChEBI" id="CHEBI:18420"/>
    </ligand>
</feature>
<dbReference type="RefSeq" id="WP_127691659.1">
    <property type="nucleotide sequence ID" value="NZ_RZUL01000006.1"/>
</dbReference>
<dbReference type="InterPro" id="IPR029060">
    <property type="entry name" value="PIN-like_dom_sf"/>
</dbReference>
<protein>
    <recommendedName>
        <fullName evidence="5">Ribonuclease VapC</fullName>
        <shortName evidence="5">RNase VapC</shortName>
        <ecNumber evidence="5">3.1.-.-</ecNumber>
    </recommendedName>
    <alternativeName>
        <fullName evidence="5">Toxin VapC</fullName>
    </alternativeName>
</protein>
<evidence type="ECO:0000256" key="5">
    <source>
        <dbReference type="HAMAP-Rule" id="MF_00265"/>
    </source>
</evidence>
<comment type="caution">
    <text evidence="7">The sequence shown here is derived from an EMBL/GenBank/DDBJ whole genome shotgun (WGS) entry which is preliminary data.</text>
</comment>
<dbReference type="InterPro" id="IPR002716">
    <property type="entry name" value="PIN_dom"/>
</dbReference>